<feature type="transmembrane region" description="Helical" evidence="7">
    <location>
        <begin position="135"/>
        <end position="155"/>
    </location>
</feature>
<dbReference type="Pfam" id="PF13396">
    <property type="entry name" value="PLDc_N"/>
    <property type="match status" value="1"/>
</dbReference>
<feature type="region of interest" description="Disordered" evidence="6">
    <location>
        <begin position="66"/>
        <end position="97"/>
    </location>
</feature>
<gene>
    <name evidence="9" type="ORF">Sradi_6142400</name>
</gene>
<evidence type="ECO:0000256" key="2">
    <source>
        <dbReference type="ARBA" id="ARBA00022475"/>
    </source>
</evidence>
<dbReference type="GO" id="GO:0005886">
    <property type="term" value="C:plasma membrane"/>
    <property type="evidence" value="ECO:0007669"/>
    <property type="project" value="UniProtKB-SubCell"/>
</dbReference>
<keyword evidence="4 7" id="KW-1133">Transmembrane helix</keyword>
<keyword evidence="3 7" id="KW-0812">Transmembrane</keyword>
<accession>A0AAW2KM35</accession>
<comment type="subcellular location">
    <subcellularLocation>
        <location evidence="1">Cell membrane</location>
        <topology evidence="1">Multi-pass membrane protein</topology>
    </subcellularLocation>
</comment>
<comment type="caution">
    <text evidence="9">The sequence shown here is derived from an EMBL/GenBank/DDBJ whole genome shotgun (WGS) entry which is preliminary data.</text>
</comment>
<evidence type="ECO:0000313" key="9">
    <source>
        <dbReference type="EMBL" id="KAL0307251.1"/>
    </source>
</evidence>
<organism evidence="9">
    <name type="scientific">Sesamum radiatum</name>
    <name type="common">Black benniseed</name>
    <dbReference type="NCBI Taxonomy" id="300843"/>
    <lineage>
        <taxon>Eukaryota</taxon>
        <taxon>Viridiplantae</taxon>
        <taxon>Streptophyta</taxon>
        <taxon>Embryophyta</taxon>
        <taxon>Tracheophyta</taxon>
        <taxon>Spermatophyta</taxon>
        <taxon>Magnoliopsida</taxon>
        <taxon>eudicotyledons</taxon>
        <taxon>Gunneridae</taxon>
        <taxon>Pentapetalae</taxon>
        <taxon>asterids</taxon>
        <taxon>lamiids</taxon>
        <taxon>Lamiales</taxon>
        <taxon>Pedaliaceae</taxon>
        <taxon>Sesamum</taxon>
    </lineage>
</organism>
<keyword evidence="2" id="KW-1003">Cell membrane</keyword>
<sequence length="287" mass="31961">MILSCNFSRLPPKVNYSSFPRTSFSPPKSLVVSSAESNHSPRFSKILPFLINRKKGHLQICRSSFDTQTPQDPSLVSSSSEENELLADGGTGGDGGGEERDWTTSFLLFAFWAGLMYYVFFLAPDQTPLKKQNSGLAICYSVIFWGAYALIPYFVLWKPPAPPVEESELKRWPLNFLESKLTAAITMAAGLAIMVYAFSSGGDLWKEFFQYFKGSKFIHIMTIDFGLLSTFAPFWVYNDMTARKWDGKGSWLLPLSLIPFVGPVLYLLLRPSLSAAPIALAPSSDET</sequence>
<proteinExistence type="predicted"/>
<evidence type="ECO:0000256" key="7">
    <source>
        <dbReference type="SAM" id="Phobius"/>
    </source>
</evidence>
<feature type="transmembrane region" description="Helical" evidence="7">
    <location>
        <begin position="217"/>
        <end position="237"/>
    </location>
</feature>
<feature type="transmembrane region" description="Helical" evidence="7">
    <location>
        <begin position="181"/>
        <end position="205"/>
    </location>
</feature>
<dbReference type="PANTHER" id="PTHR36009">
    <property type="match status" value="1"/>
</dbReference>
<reference evidence="9" key="2">
    <citation type="journal article" date="2024" name="Plant">
        <title>Genomic evolution and insights into agronomic trait innovations of Sesamum species.</title>
        <authorList>
            <person name="Miao H."/>
            <person name="Wang L."/>
            <person name="Qu L."/>
            <person name="Liu H."/>
            <person name="Sun Y."/>
            <person name="Le M."/>
            <person name="Wang Q."/>
            <person name="Wei S."/>
            <person name="Zheng Y."/>
            <person name="Lin W."/>
            <person name="Duan Y."/>
            <person name="Cao H."/>
            <person name="Xiong S."/>
            <person name="Wang X."/>
            <person name="Wei L."/>
            <person name="Li C."/>
            <person name="Ma Q."/>
            <person name="Ju M."/>
            <person name="Zhao R."/>
            <person name="Li G."/>
            <person name="Mu C."/>
            <person name="Tian Q."/>
            <person name="Mei H."/>
            <person name="Zhang T."/>
            <person name="Gao T."/>
            <person name="Zhang H."/>
        </authorList>
    </citation>
    <scope>NUCLEOTIDE SEQUENCE</scope>
    <source>
        <strain evidence="9">G02</strain>
    </source>
</reference>
<feature type="transmembrane region" description="Helical" evidence="7">
    <location>
        <begin position="249"/>
        <end position="269"/>
    </location>
</feature>
<dbReference type="AlphaFoldDB" id="A0AAW2KM35"/>
<feature type="transmembrane region" description="Helical" evidence="7">
    <location>
        <begin position="102"/>
        <end position="123"/>
    </location>
</feature>
<evidence type="ECO:0000256" key="1">
    <source>
        <dbReference type="ARBA" id="ARBA00004651"/>
    </source>
</evidence>
<reference evidence="9" key="1">
    <citation type="submission" date="2020-06" db="EMBL/GenBank/DDBJ databases">
        <authorList>
            <person name="Li T."/>
            <person name="Hu X."/>
            <person name="Zhang T."/>
            <person name="Song X."/>
            <person name="Zhang H."/>
            <person name="Dai N."/>
            <person name="Sheng W."/>
            <person name="Hou X."/>
            <person name="Wei L."/>
        </authorList>
    </citation>
    <scope>NUCLEOTIDE SEQUENCE</scope>
    <source>
        <strain evidence="9">G02</strain>
        <tissue evidence="9">Leaf</tissue>
    </source>
</reference>
<dbReference type="PANTHER" id="PTHR36009:SF3">
    <property type="entry name" value="TRANSMEMBRANE PROTEIN"/>
    <property type="match status" value="1"/>
</dbReference>
<evidence type="ECO:0000256" key="4">
    <source>
        <dbReference type="ARBA" id="ARBA00022989"/>
    </source>
</evidence>
<feature type="domain" description="Cardiolipin synthase N-terminal" evidence="8">
    <location>
        <begin position="234"/>
        <end position="270"/>
    </location>
</feature>
<dbReference type="EMBL" id="JACGWJ010000028">
    <property type="protein sequence ID" value="KAL0307251.1"/>
    <property type="molecule type" value="Genomic_DNA"/>
</dbReference>
<dbReference type="InterPro" id="IPR027379">
    <property type="entry name" value="CLS_N"/>
</dbReference>
<protein>
    <recommendedName>
        <fullName evidence="8">Cardiolipin synthase N-terminal domain-containing protein</fullName>
    </recommendedName>
</protein>
<keyword evidence="5 7" id="KW-0472">Membrane</keyword>
<evidence type="ECO:0000256" key="3">
    <source>
        <dbReference type="ARBA" id="ARBA00022692"/>
    </source>
</evidence>
<name>A0AAW2KM35_SESRA</name>
<evidence type="ECO:0000256" key="6">
    <source>
        <dbReference type="SAM" id="MobiDB-lite"/>
    </source>
</evidence>
<evidence type="ECO:0000256" key="5">
    <source>
        <dbReference type="ARBA" id="ARBA00023136"/>
    </source>
</evidence>
<evidence type="ECO:0000259" key="8">
    <source>
        <dbReference type="Pfam" id="PF13396"/>
    </source>
</evidence>